<evidence type="ECO:0000256" key="9">
    <source>
        <dbReference type="ARBA" id="ARBA00023146"/>
    </source>
</evidence>
<proteinExistence type="inferred from homology"/>
<evidence type="ECO:0000313" key="13">
    <source>
        <dbReference type="EMBL" id="PLW84403.1"/>
    </source>
</evidence>
<dbReference type="Proteomes" id="UP000234845">
    <property type="component" value="Unassembled WGS sequence"/>
</dbReference>
<dbReference type="SUPFAM" id="SSF109604">
    <property type="entry name" value="HD-domain/PDEase-like"/>
    <property type="match status" value="1"/>
</dbReference>
<gene>
    <name evidence="11" type="primary">glyS</name>
    <name evidence="13" type="ORF">CWI75_03430</name>
</gene>
<keyword evidence="5 11" id="KW-0436">Ligase</keyword>
<dbReference type="InterPro" id="IPR008909">
    <property type="entry name" value="DALR_anticod-bd"/>
</dbReference>
<dbReference type="GO" id="GO:0005524">
    <property type="term" value="F:ATP binding"/>
    <property type="evidence" value="ECO:0007669"/>
    <property type="project" value="UniProtKB-UniRule"/>
</dbReference>
<dbReference type="Pfam" id="PF02092">
    <property type="entry name" value="tRNA_synt_2f"/>
    <property type="match status" value="1"/>
</dbReference>
<comment type="caution">
    <text evidence="13">The sequence shown here is derived from an EMBL/GenBank/DDBJ whole genome shotgun (WGS) entry which is preliminary data.</text>
</comment>
<dbReference type="GO" id="GO:0006426">
    <property type="term" value="P:glycyl-tRNA aminoacylation"/>
    <property type="evidence" value="ECO:0007669"/>
    <property type="project" value="UniProtKB-UniRule"/>
</dbReference>
<evidence type="ECO:0000256" key="3">
    <source>
        <dbReference type="ARBA" id="ARBA00011209"/>
    </source>
</evidence>
<dbReference type="PANTHER" id="PTHR30075:SF2">
    <property type="entry name" value="GLYCINE--TRNA LIGASE, CHLOROPLASTIC_MITOCHONDRIAL 2"/>
    <property type="match status" value="1"/>
</dbReference>
<dbReference type="PRINTS" id="PR01045">
    <property type="entry name" value="TRNASYNTHGB"/>
</dbReference>
<dbReference type="HAMAP" id="MF_00255">
    <property type="entry name" value="Gly_tRNA_synth_beta"/>
    <property type="match status" value="1"/>
</dbReference>
<name>A0A2N5Y7M4_9GAMM</name>
<evidence type="ECO:0000256" key="7">
    <source>
        <dbReference type="ARBA" id="ARBA00022840"/>
    </source>
</evidence>
<comment type="subunit">
    <text evidence="3 11">Tetramer of two alpha and two beta subunits.</text>
</comment>
<evidence type="ECO:0000256" key="11">
    <source>
        <dbReference type="HAMAP-Rule" id="MF_00255"/>
    </source>
</evidence>
<dbReference type="InterPro" id="IPR015944">
    <property type="entry name" value="Gly-tRNA-synth_bsu"/>
</dbReference>
<dbReference type="AlphaFoldDB" id="A0A2N5Y7M4"/>
<comment type="subcellular location">
    <subcellularLocation>
        <location evidence="1 11">Cytoplasm</location>
    </subcellularLocation>
</comment>
<protein>
    <recommendedName>
        <fullName evidence="11">Glycine--tRNA ligase beta subunit</fullName>
        <ecNumber evidence="11">6.1.1.14</ecNumber>
    </recommendedName>
    <alternativeName>
        <fullName evidence="11">Glycyl-tRNA synthetase beta subunit</fullName>
        <shortName evidence="11">GlyRS</shortName>
    </alternativeName>
</protein>
<evidence type="ECO:0000256" key="8">
    <source>
        <dbReference type="ARBA" id="ARBA00022917"/>
    </source>
</evidence>
<accession>A0A2N5Y7M4</accession>
<dbReference type="PANTHER" id="PTHR30075">
    <property type="entry name" value="GLYCYL-TRNA SYNTHETASE"/>
    <property type="match status" value="1"/>
</dbReference>
<dbReference type="NCBIfam" id="TIGR00211">
    <property type="entry name" value="glyS"/>
    <property type="match status" value="1"/>
</dbReference>
<dbReference type="InterPro" id="IPR006194">
    <property type="entry name" value="Gly-tRNA-synth_heterodimer"/>
</dbReference>
<keyword evidence="4 11" id="KW-0963">Cytoplasm</keyword>
<evidence type="ECO:0000256" key="1">
    <source>
        <dbReference type="ARBA" id="ARBA00004496"/>
    </source>
</evidence>
<keyword evidence="14" id="KW-1185">Reference proteome</keyword>
<evidence type="ECO:0000313" key="14">
    <source>
        <dbReference type="Proteomes" id="UP000234845"/>
    </source>
</evidence>
<comment type="similarity">
    <text evidence="2 11">Belongs to the class-II aminoacyl-tRNA synthetase family.</text>
</comment>
<dbReference type="PROSITE" id="PS50861">
    <property type="entry name" value="AA_TRNA_LIGASE_II_GLYAB"/>
    <property type="match status" value="1"/>
</dbReference>
<evidence type="ECO:0000256" key="4">
    <source>
        <dbReference type="ARBA" id="ARBA00022490"/>
    </source>
</evidence>
<evidence type="ECO:0000256" key="10">
    <source>
        <dbReference type="ARBA" id="ARBA00047937"/>
    </source>
</evidence>
<evidence type="ECO:0000256" key="5">
    <source>
        <dbReference type="ARBA" id="ARBA00022598"/>
    </source>
</evidence>
<dbReference type="GO" id="GO:0006420">
    <property type="term" value="P:arginyl-tRNA aminoacylation"/>
    <property type="evidence" value="ECO:0007669"/>
    <property type="project" value="InterPro"/>
</dbReference>
<organism evidence="13 14">
    <name type="scientific">Kineobactrum sediminis</name>
    <dbReference type="NCBI Taxonomy" id="1905677"/>
    <lineage>
        <taxon>Bacteria</taxon>
        <taxon>Pseudomonadati</taxon>
        <taxon>Pseudomonadota</taxon>
        <taxon>Gammaproteobacteria</taxon>
        <taxon>Cellvibrionales</taxon>
        <taxon>Halieaceae</taxon>
        <taxon>Kineobactrum</taxon>
    </lineage>
</organism>
<dbReference type="RefSeq" id="WP_101520037.1">
    <property type="nucleotide sequence ID" value="NZ_PKLZ01000001.1"/>
</dbReference>
<evidence type="ECO:0000259" key="12">
    <source>
        <dbReference type="Pfam" id="PF05746"/>
    </source>
</evidence>
<dbReference type="GO" id="GO:0005829">
    <property type="term" value="C:cytosol"/>
    <property type="evidence" value="ECO:0007669"/>
    <property type="project" value="TreeGrafter"/>
</dbReference>
<feature type="domain" description="DALR anticodon binding" evidence="12">
    <location>
        <begin position="582"/>
        <end position="681"/>
    </location>
</feature>
<dbReference type="Pfam" id="PF05746">
    <property type="entry name" value="DALR_1"/>
    <property type="match status" value="1"/>
</dbReference>
<keyword evidence="7 11" id="KW-0067">ATP-binding</keyword>
<sequence length="695" mass="76371">MSNHSETLLVELGTEELPPKSLKTLGLAFRDGVVAGLDQRELSHGDVEWFASPRRLAVLIRDVALHAPDKEVEVQGPPADRARDEEGNWTPAALGFARKQGVEPGELLTIETPKGARLGLRTHTKGADTSACLNNIIHDSIRDLPIARRMRWGASRVEFVRPVHWVVAMLGSSFDHGEILGLKTGNTTRGHRFHSSGDITLQRPEDYAETLARAKVVADFEQRKAMISEQVKAQADALGAEAVIDPDLLDEVTGLVEWPVALTGNFEARFLEVPAEALVLSMKEHQKYFHLVDSTGNLLPHFITVSNIESSDPFQVIEGNERVIRPRLSDAAFFFETDKKKPLAARVDGLRNIVFQQQLGTLHEKSLRVSALAGQLATQLGSSAELAKRAGLLSKADLGTEMVLEFADMQGIAGAYYARHDGEDEAVAQALEQQYWPRFAGDRLPEGLTAAALGLADRLDTLTGIFGIGQPPTGSRDPFALRRASLAVLRILVEKSLDLDLRDCLALAAGAYPEGLLAEGSSDQVLEYMLERFRAWYEEESIPVEVFRAVSANKPSRPLDIQRRVHAVNAFRQLPEASALAAANKRVSNILGKLEEGFEFSEVSVHLLIEPEEKALAEKMGHLARISGEHLEKGAYREALTCLAVLQGPVDAFFDGVMVNAEDDALRRNRLNLLHRLQNLFLQVADISQLAARTP</sequence>
<evidence type="ECO:0000256" key="6">
    <source>
        <dbReference type="ARBA" id="ARBA00022741"/>
    </source>
</evidence>
<dbReference type="GO" id="GO:0004814">
    <property type="term" value="F:arginine-tRNA ligase activity"/>
    <property type="evidence" value="ECO:0007669"/>
    <property type="project" value="InterPro"/>
</dbReference>
<dbReference type="OrthoDB" id="9775440at2"/>
<keyword evidence="8 11" id="KW-0648">Protein biosynthesis</keyword>
<keyword evidence="6 11" id="KW-0547">Nucleotide-binding</keyword>
<dbReference type="GO" id="GO:0004820">
    <property type="term" value="F:glycine-tRNA ligase activity"/>
    <property type="evidence" value="ECO:0007669"/>
    <property type="project" value="UniProtKB-UniRule"/>
</dbReference>
<dbReference type="EC" id="6.1.1.14" evidence="11"/>
<comment type="catalytic activity">
    <reaction evidence="10 11">
        <text>tRNA(Gly) + glycine + ATP = glycyl-tRNA(Gly) + AMP + diphosphate</text>
        <dbReference type="Rhea" id="RHEA:16013"/>
        <dbReference type="Rhea" id="RHEA-COMP:9664"/>
        <dbReference type="Rhea" id="RHEA-COMP:9683"/>
        <dbReference type="ChEBI" id="CHEBI:30616"/>
        <dbReference type="ChEBI" id="CHEBI:33019"/>
        <dbReference type="ChEBI" id="CHEBI:57305"/>
        <dbReference type="ChEBI" id="CHEBI:78442"/>
        <dbReference type="ChEBI" id="CHEBI:78522"/>
        <dbReference type="ChEBI" id="CHEBI:456215"/>
        <dbReference type="EC" id="6.1.1.14"/>
    </reaction>
</comment>
<keyword evidence="9 11" id="KW-0030">Aminoacyl-tRNA synthetase</keyword>
<reference evidence="14" key="1">
    <citation type="submission" date="2017-11" db="EMBL/GenBank/DDBJ databases">
        <title>The draft genome sequence of Chromatocurvus sp. F02.</title>
        <authorList>
            <person name="Du Z.-J."/>
            <person name="Chang Y.-Q."/>
        </authorList>
    </citation>
    <scope>NUCLEOTIDE SEQUENCE [LARGE SCALE GENOMIC DNA]</scope>
    <source>
        <strain evidence="14">F02</strain>
    </source>
</reference>
<dbReference type="EMBL" id="PKLZ01000001">
    <property type="protein sequence ID" value="PLW84403.1"/>
    <property type="molecule type" value="Genomic_DNA"/>
</dbReference>
<evidence type="ECO:0000256" key="2">
    <source>
        <dbReference type="ARBA" id="ARBA00008226"/>
    </source>
</evidence>